<proteinExistence type="predicted"/>
<dbReference type="AlphaFoldDB" id="A0A0V1M407"/>
<sequence length="56" mass="6031">MKLTSGSYTANEATGATRPPLLFIKTDSQKEASGLPGFGDVVSKQPFIKRSTGEQW</sequence>
<organism evidence="2 3">
    <name type="scientific">Trichinella papuae</name>
    <dbReference type="NCBI Taxonomy" id="268474"/>
    <lineage>
        <taxon>Eukaryota</taxon>
        <taxon>Metazoa</taxon>
        <taxon>Ecdysozoa</taxon>
        <taxon>Nematoda</taxon>
        <taxon>Enoplea</taxon>
        <taxon>Dorylaimia</taxon>
        <taxon>Trichinellida</taxon>
        <taxon>Trichinellidae</taxon>
        <taxon>Trichinella</taxon>
    </lineage>
</organism>
<protein>
    <submittedName>
        <fullName evidence="2">Uncharacterized protein</fullName>
    </submittedName>
</protein>
<gene>
    <name evidence="2" type="ORF">T10_4459</name>
    <name evidence="1" type="ORF">T10_6094</name>
</gene>
<dbReference type="EMBL" id="JYDO01000240">
    <property type="protein sequence ID" value="KRZ66499.1"/>
    <property type="molecule type" value="Genomic_DNA"/>
</dbReference>
<name>A0A0V1M407_9BILA</name>
<dbReference type="Proteomes" id="UP000054843">
    <property type="component" value="Unassembled WGS sequence"/>
</dbReference>
<comment type="caution">
    <text evidence="2">The sequence shown here is derived from an EMBL/GenBank/DDBJ whole genome shotgun (WGS) entry which is preliminary data.</text>
</comment>
<accession>A0A0V1M407</accession>
<reference evidence="2 3" key="1">
    <citation type="submission" date="2015-01" db="EMBL/GenBank/DDBJ databases">
        <title>Evolution of Trichinella species and genotypes.</title>
        <authorList>
            <person name="Korhonen P.K."/>
            <person name="Edoardo P."/>
            <person name="Giuseppe L.R."/>
            <person name="Gasser R.B."/>
        </authorList>
    </citation>
    <scope>NUCLEOTIDE SEQUENCE [LARGE SCALE GENOMIC DNA]</scope>
    <source>
        <strain evidence="2">ISS1980</strain>
    </source>
</reference>
<evidence type="ECO:0000313" key="2">
    <source>
        <dbReference type="EMBL" id="KRZ66499.1"/>
    </source>
</evidence>
<keyword evidence="3" id="KW-1185">Reference proteome</keyword>
<evidence type="ECO:0000313" key="1">
    <source>
        <dbReference type="EMBL" id="KRZ66494.1"/>
    </source>
</evidence>
<dbReference type="EMBL" id="JYDO01000240">
    <property type="protein sequence ID" value="KRZ66494.1"/>
    <property type="molecule type" value="Genomic_DNA"/>
</dbReference>
<evidence type="ECO:0000313" key="3">
    <source>
        <dbReference type="Proteomes" id="UP000054843"/>
    </source>
</evidence>